<dbReference type="SUPFAM" id="SSF53448">
    <property type="entry name" value="Nucleotide-diphospho-sugar transferases"/>
    <property type="match status" value="1"/>
</dbReference>
<dbReference type="GO" id="GO:0005829">
    <property type="term" value="C:cytosol"/>
    <property type="evidence" value="ECO:0007669"/>
    <property type="project" value="TreeGrafter"/>
</dbReference>
<evidence type="ECO:0000313" key="4">
    <source>
        <dbReference type="Proteomes" id="UP000515804"/>
    </source>
</evidence>
<dbReference type="Gene3D" id="3.90.550.10">
    <property type="entry name" value="Spore Coat Polysaccharide Biosynthesis Protein SpsA, Chain A"/>
    <property type="match status" value="1"/>
</dbReference>
<accession>A0A7G9SRU0</accession>
<dbReference type="InterPro" id="IPR034683">
    <property type="entry name" value="IspD/TarI"/>
</dbReference>
<keyword evidence="2 3" id="KW-0548">Nucleotidyltransferase</keyword>
<evidence type="ECO:0000313" key="3">
    <source>
        <dbReference type="EMBL" id="QNN70565.1"/>
    </source>
</evidence>
<keyword evidence="4" id="KW-1185">Reference proteome</keyword>
<dbReference type="GO" id="GO:0070567">
    <property type="term" value="F:cytidylyltransferase activity"/>
    <property type="evidence" value="ECO:0007669"/>
    <property type="project" value="InterPro"/>
</dbReference>
<dbReference type="Pfam" id="PF01128">
    <property type="entry name" value="IspD"/>
    <property type="match status" value="1"/>
</dbReference>
<protein>
    <submittedName>
        <fullName evidence="3">2-C-methyl-D-erythritol 4-phosphate cytidylyltransferase</fullName>
    </submittedName>
</protein>
<keyword evidence="1 3" id="KW-0808">Transferase</keyword>
<dbReference type="AlphaFoldDB" id="A0A7G9SRU0"/>
<dbReference type="InterPro" id="IPR029044">
    <property type="entry name" value="Nucleotide-diphossugar_trans"/>
</dbReference>
<evidence type="ECO:0000256" key="1">
    <source>
        <dbReference type="ARBA" id="ARBA00022679"/>
    </source>
</evidence>
<dbReference type="RefSeq" id="WP_187553081.1">
    <property type="nucleotide sequence ID" value="NZ_BMZL01000001.1"/>
</dbReference>
<gene>
    <name evidence="3" type="ORF">H9L16_02765</name>
</gene>
<dbReference type="KEGG" id="tcn:H9L16_02765"/>
<name>A0A7G9SRU0_9GAMM</name>
<dbReference type="EMBL" id="CP060719">
    <property type="protein sequence ID" value="QNN70565.1"/>
    <property type="molecule type" value="Genomic_DNA"/>
</dbReference>
<dbReference type="PANTHER" id="PTHR43015:SF1">
    <property type="entry name" value="D-RIBITOL-5-PHOSPHATE CYTIDYLYLTRANSFERASE"/>
    <property type="match status" value="1"/>
</dbReference>
<sequence>MADADGMVSCLIPAAGTGERLGLGPKGLLELHGRPLLCWVADKALQVADEVLVAVPLDCVETTAALLPQCRVIAGGDSRQDSIAMLAGQARGDWLLVHDAARPFVSLALFQQVIATARQHGCAGAFLSPAVPVARLREGRVVEAHAGHEVGIFQTPQVYSRADMNRMLQHQATVPGWFAQSAVQLALAAGIEVHAVPGEAHNFKITTAGDWHVAQHLGHLLA</sequence>
<reference evidence="3 4" key="1">
    <citation type="submission" date="2020-08" db="EMBL/GenBank/DDBJ databases">
        <title>Genome sequence of Thermomonas carbonis KCTC 42013T.</title>
        <authorList>
            <person name="Hyun D.-W."/>
            <person name="Bae J.-W."/>
        </authorList>
    </citation>
    <scope>NUCLEOTIDE SEQUENCE [LARGE SCALE GENOMIC DNA]</scope>
    <source>
        <strain evidence="3 4">KCTC 42013</strain>
    </source>
</reference>
<proteinExistence type="predicted"/>
<evidence type="ECO:0000256" key="2">
    <source>
        <dbReference type="ARBA" id="ARBA00022695"/>
    </source>
</evidence>
<dbReference type="PANTHER" id="PTHR43015">
    <property type="entry name" value="D-RIBITOL-5-PHOSPHATE CYTIDYLYLTRANSFERASE"/>
    <property type="match status" value="1"/>
</dbReference>
<dbReference type="Proteomes" id="UP000515804">
    <property type="component" value="Chromosome"/>
</dbReference>
<organism evidence="3 4">
    <name type="scientific">Thermomonas carbonis</name>
    <dbReference type="NCBI Taxonomy" id="1463158"/>
    <lineage>
        <taxon>Bacteria</taxon>
        <taxon>Pseudomonadati</taxon>
        <taxon>Pseudomonadota</taxon>
        <taxon>Gammaproteobacteria</taxon>
        <taxon>Lysobacterales</taxon>
        <taxon>Lysobacteraceae</taxon>
        <taxon>Thermomonas</taxon>
    </lineage>
</organism>